<dbReference type="InterPro" id="IPR014710">
    <property type="entry name" value="RmlC-like_jellyroll"/>
</dbReference>
<dbReference type="SUPFAM" id="SSF51905">
    <property type="entry name" value="FAD/NAD(P)-binding domain"/>
    <property type="match status" value="1"/>
</dbReference>
<dbReference type="Gene3D" id="3.30.9.10">
    <property type="entry name" value="D-Amino Acid Oxidase, subunit A, domain 2"/>
    <property type="match status" value="1"/>
</dbReference>
<evidence type="ECO:0000256" key="1">
    <source>
        <dbReference type="ARBA" id="ARBA00023002"/>
    </source>
</evidence>
<reference evidence="4" key="1">
    <citation type="journal article" date="2012" name="PLoS ONE">
        <title>Comparative analysis of genome sequences covering the seven cronobacter species.</title>
        <authorList>
            <person name="Joseph S."/>
            <person name="Desai P."/>
            <person name="Ji Y."/>
            <person name="Cummings C.A."/>
            <person name="Shih R."/>
            <person name="Degoricija L."/>
            <person name="Rico A."/>
            <person name="Brzoska P."/>
            <person name="Hamby S.E."/>
            <person name="Masood N."/>
            <person name="Hariri S."/>
            <person name="Sonbol H."/>
            <person name="Chuzhanova N."/>
            <person name="McClelland M."/>
            <person name="Furtado M.R."/>
            <person name="Forsythe S.J."/>
        </authorList>
    </citation>
    <scope>NUCLEOTIDE SEQUENCE [LARGE SCALE GENOMIC DNA]</scope>
    <source>
        <strain evidence="4">1210</strain>
    </source>
</reference>
<dbReference type="Gene3D" id="3.50.50.60">
    <property type="entry name" value="FAD/NAD(P)-binding domain"/>
    <property type="match status" value="1"/>
</dbReference>
<dbReference type="Gene3D" id="1.10.1200.10">
    <property type="entry name" value="ACP-like"/>
    <property type="match status" value="1"/>
</dbReference>
<dbReference type="InterPro" id="IPR011051">
    <property type="entry name" value="RmlC_Cupin_sf"/>
</dbReference>
<dbReference type="Pfam" id="PF07883">
    <property type="entry name" value="Cupin_2"/>
    <property type="match status" value="1"/>
</dbReference>
<evidence type="ECO:0000259" key="2">
    <source>
        <dbReference type="PROSITE" id="PS50075"/>
    </source>
</evidence>
<dbReference type="InterPro" id="IPR009081">
    <property type="entry name" value="PP-bd_ACP"/>
</dbReference>
<evidence type="ECO:0000313" key="4">
    <source>
        <dbReference type="Proteomes" id="UP000009342"/>
    </source>
</evidence>
<dbReference type="PANTHER" id="PTHR13847:SF287">
    <property type="entry name" value="FAD-DEPENDENT OXIDOREDUCTASE DOMAIN-CONTAINING PROTEIN 1"/>
    <property type="match status" value="1"/>
</dbReference>
<dbReference type="SUPFAM" id="SSF47336">
    <property type="entry name" value="ACP-like"/>
    <property type="match status" value="1"/>
</dbReference>
<dbReference type="Gene3D" id="2.60.120.10">
    <property type="entry name" value="Jelly Rolls"/>
    <property type="match status" value="1"/>
</dbReference>
<dbReference type="SUPFAM" id="SSF51182">
    <property type="entry name" value="RmlC-like cupins"/>
    <property type="match status" value="1"/>
</dbReference>
<protein>
    <submittedName>
        <fullName evidence="3">Glycine/D-amino acid oxidases (Deaminating)</fullName>
    </submittedName>
</protein>
<dbReference type="InterPro" id="IPR036188">
    <property type="entry name" value="FAD/NAD-bd_sf"/>
</dbReference>
<sequence>MNPQSPFEHVEQAIRASVAALPAVPLQAHTELYTLGVDSLTTINILLALAETYQVSLEQFVDDIGTLATVGDLTALAGKFAAAATPAPGAQAKFFHEQTLHYEYGLDGIRTFPWEGVNTPIGSGYCIVRPMTETLRHVNQPADEDELFIGIEGRATVIIDDQEYPMTKGDQIFIPRGSSHFVRNEGDAPFHFFTIWWNQAGARAYLDRETGAGGALMSPTRGSHHHRRGAAGSALAANASRLGLRVLVLDATTPGAGGATAHSRGIVRVYDQHPVLMEMNRDGVAEWARTAQRWPGVFTRCGVLYLLKEEHRDNARSAIEDFSGDDYPMALIEPARARHMLPALTPEAGDVILWEPLGGYVNPRFACQAFIAEARQQGAQVLEGTSVSAVSQTRDGASVTAGSQTFSARLAVVAAGASSVTLAANSAVFSRTIPLSSLYSATGDAPGVCLLDERSGGYIRPDGRDVAFVGGAPQHDAARPEQLQWSKANQRYHQKLTQRLLPGSALSVVDGRDGYDGYTQDLLPEMRLEKGEAIALFCGFSGRGAKYIPAAARRFSERLKERLYP</sequence>
<name>A0ABM9QCT3_9ENTR</name>
<dbReference type="InterPro" id="IPR036736">
    <property type="entry name" value="ACP-like_sf"/>
</dbReference>
<dbReference type="PANTHER" id="PTHR13847">
    <property type="entry name" value="SARCOSINE DEHYDROGENASE-RELATED"/>
    <property type="match status" value="1"/>
</dbReference>
<keyword evidence="1" id="KW-0560">Oxidoreductase</keyword>
<feature type="domain" description="Carrier" evidence="2">
    <location>
        <begin position="5"/>
        <end position="81"/>
    </location>
</feature>
<proteinExistence type="predicted"/>
<gene>
    <name evidence="3" type="ORF">BN134_4093</name>
</gene>
<dbReference type="InterPro" id="IPR006076">
    <property type="entry name" value="FAD-dep_OxRdtase"/>
</dbReference>
<comment type="caution">
    <text evidence="3">The sequence shown here is derived from an EMBL/GenBank/DDBJ whole genome shotgun (WGS) entry which is preliminary data.</text>
</comment>
<accession>A0ABM9QCT3</accession>
<evidence type="ECO:0000313" key="3">
    <source>
        <dbReference type="EMBL" id="CCJ83319.1"/>
    </source>
</evidence>
<organism evidence="3 4">
    <name type="scientific">Cronobacter dublinensis 1210</name>
    <dbReference type="NCBI Taxonomy" id="1208656"/>
    <lineage>
        <taxon>Bacteria</taxon>
        <taxon>Pseudomonadati</taxon>
        <taxon>Pseudomonadota</taxon>
        <taxon>Gammaproteobacteria</taxon>
        <taxon>Enterobacterales</taxon>
        <taxon>Enterobacteriaceae</taxon>
        <taxon>Cronobacter</taxon>
    </lineage>
</organism>
<dbReference type="InterPro" id="IPR013096">
    <property type="entry name" value="Cupin_2"/>
</dbReference>
<dbReference type="Pfam" id="PF00550">
    <property type="entry name" value="PP-binding"/>
    <property type="match status" value="1"/>
</dbReference>
<dbReference type="CDD" id="cd06988">
    <property type="entry name" value="cupin_DddK"/>
    <property type="match status" value="1"/>
</dbReference>
<dbReference type="PROSITE" id="PS50075">
    <property type="entry name" value="CARRIER"/>
    <property type="match status" value="1"/>
</dbReference>
<dbReference type="Pfam" id="PF01266">
    <property type="entry name" value="DAO"/>
    <property type="match status" value="1"/>
</dbReference>
<dbReference type="EMBL" id="CAKZ01000195">
    <property type="protein sequence ID" value="CCJ83319.1"/>
    <property type="molecule type" value="Genomic_DNA"/>
</dbReference>
<dbReference type="Proteomes" id="UP000009342">
    <property type="component" value="Unassembled WGS sequence"/>
</dbReference>
<keyword evidence="4" id="KW-1185">Reference proteome</keyword>